<evidence type="ECO:0000313" key="8">
    <source>
        <dbReference type="EMBL" id="MCJ2184789.1"/>
    </source>
</evidence>
<comment type="similarity">
    <text evidence="1 5">Belongs to the glycosyl hydrolase 3 family.</text>
</comment>
<feature type="domain" description="Fibronectin type III-like" evidence="7">
    <location>
        <begin position="674"/>
        <end position="739"/>
    </location>
</feature>
<evidence type="ECO:0000259" key="7">
    <source>
        <dbReference type="SMART" id="SM01217"/>
    </source>
</evidence>
<dbReference type="PANTHER" id="PTHR42715">
    <property type="entry name" value="BETA-GLUCOSIDASE"/>
    <property type="match status" value="1"/>
</dbReference>
<dbReference type="SUPFAM" id="SSF51445">
    <property type="entry name" value="(Trans)glycosidases"/>
    <property type="match status" value="1"/>
</dbReference>
<keyword evidence="6" id="KW-0732">Signal</keyword>
<dbReference type="PANTHER" id="PTHR42715:SF10">
    <property type="entry name" value="BETA-GLUCOSIDASE"/>
    <property type="match status" value="1"/>
</dbReference>
<dbReference type="InterPro" id="IPR013783">
    <property type="entry name" value="Ig-like_fold"/>
</dbReference>
<keyword evidence="2 5" id="KW-0378">Hydrolase</keyword>
<keyword evidence="9" id="KW-1185">Reference proteome</keyword>
<dbReference type="PRINTS" id="PR00133">
    <property type="entry name" value="GLHYDRLASE3"/>
</dbReference>
<dbReference type="Gene3D" id="3.40.50.1700">
    <property type="entry name" value="Glycoside hydrolase family 3 C-terminal domain"/>
    <property type="match status" value="1"/>
</dbReference>
<evidence type="ECO:0000256" key="3">
    <source>
        <dbReference type="ARBA" id="ARBA00023277"/>
    </source>
</evidence>
<dbReference type="InterPro" id="IPR002772">
    <property type="entry name" value="Glyco_hydro_3_C"/>
</dbReference>
<dbReference type="SUPFAM" id="SSF52279">
    <property type="entry name" value="Beta-D-glucan exohydrolase, C-terminal domain"/>
    <property type="match status" value="1"/>
</dbReference>
<dbReference type="InterPro" id="IPR036881">
    <property type="entry name" value="Glyco_hydro_3_C_sf"/>
</dbReference>
<dbReference type="InterPro" id="IPR036962">
    <property type="entry name" value="Glyco_hydro_3_N_sf"/>
</dbReference>
<dbReference type="EMBL" id="JALHLF010000148">
    <property type="protein sequence ID" value="MCJ2184789.1"/>
    <property type="molecule type" value="Genomic_DNA"/>
</dbReference>
<dbReference type="RefSeq" id="WP_244023953.1">
    <property type="nucleotide sequence ID" value="NZ_JALHLF010000148.1"/>
</dbReference>
<protein>
    <submittedName>
        <fullName evidence="8">Glycoside hydrolase family 3 C-terminal domain-containing protein</fullName>
    </submittedName>
</protein>
<dbReference type="InterPro" id="IPR017853">
    <property type="entry name" value="GH"/>
</dbReference>
<evidence type="ECO:0000256" key="4">
    <source>
        <dbReference type="ARBA" id="ARBA00023295"/>
    </source>
</evidence>
<dbReference type="Gene3D" id="2.60.40.10">
    <property type="entry name" value="Immunoglobulins"/>
    <property type="match status" value="1"/>
</dbReference>
<dbReference type="InterPro" id="IPR026891">
    <property type="entry name" value="Fn3-like"/>
</dbReference>
<dbReference type="PROSITE" id="PS00775">
    <property type="entry name" value="GLYCOSYL_HYDROL_F3"/>
    <property type="match status" value="1"/>
</dbReference>
<feature type="chain" id="PRO_5047135288" evidence="6">
    <location>
        <begin position="31"/>
        <end position="757"/>
    </location>
</feature>
<evidence type="ECO:0000256" key="5">
    <source>
        <dbReference type="RuleBase" id="RU361161"/>
    </source>
</evidence>
<evidence type="ECO:0000256" key="1">
    <source>
        <dbReference type="ARBA" id="ARBA00005336"/>
    </source>
</evidence>
<dbReference type="GO" id="GO:0016787">
    <property type="term" value="F:hydrolase activity"/>
    <property type="evidence" value="ECO:0007669"/>
    <property type="project" value="UniProtKB-KW"/>
</dbReference>
<keyword evidence="4 5" id="KW-0326">Glycosidase</keyword>
<evidence type="ECO:0000313" key="9">
    <source>
        <dbReference type="Proteomes" id="UP001162881"/>
    </source>
</evidence>
<dbReference type="InterPro" id="IPR019800">
    <property type="entry name" value="Glyco_hydro_3_AS"/>
</dbReference>
<feature type="signal peptide" evidence="6">
    <location>
        <begin position="1"/>
        <end position="30"/>
    </location>
</feature>
<evidence type="ECO:0000256" key="2">
    <source>
        <dbReference type="ARBA" id="ARBA00022801"/>
    </source>
</evidence>
<dbReference type="Proteomes" id="UP001162881">
    <property type="component" value="Unassembled WGS sequence"/>
</dbReference>
<dbReference type="InterPro" id="IPR001764">
    <property type="entry name" value="Glyco_hydro_3_N"/>
</dbReference>
<accession>A0ABT0BID8</accession>
<dbReference type="Pfam" id="PF00933">
    <property type="entry name" value="Glyco_hydro_3"/>
    <property type="match status" value="1"/>
</dbReference>
<gene>
    <name evidence="8" type="ORF">MTR62_19145</name>
</gene>
<reference evidence="8" key="1">
    <citation type="submission" date="2022-03" db="EMBL/GenBank/DDBJ databases">
        <title>Identification of a novel bacterium isolated from mangrove sediments.</title>
        <authorList>
            <person name="Pan X."/>
        </authorList>
    </citation>
    <scope>NUCLEOTIDE SEQUENCE</scope>
    <source>
        <strain evidence="8">B1949</strain>
    </source>
</reference>
<organism evidence="8 9">
    <name type="scientific">Novosphingobium organovorum</name>
    <dbReference type="NCBI Taxonomy" id="2930092"/>
    <lineage>
        <taxon>Bacteria</taxon>
        <taxon>Pseudomonadati</taxon>
        <taxon>Pseudomonadota</taxon>
        <taxon>Alphaproteobacteria</taxon>
        <taxon>Sphingomonadales</taxon>
        <taxon>Sphingomonadaceae</taxon>
        <taxon>Novosphingobium</taxon>
    </lineage>
</organism>
<dbReference type="Pfam" id="PF01915">
    <property type="entry name" value="Glyco_hydro_3_C"/>
    <property type="match status" value="1"/>
</dbReference>
<dbReference type="InterPro" id="IPR050288">
    <property type="entry name" value="Cellulose_deg_GH3"/>
</dbReference>
<dbReference type="SMART" id="SM01217">
    <property type="entry name" value="Fn3_like"/>
    <property type="match status" value="1"/>
</dbReference>
<comment type="caution">
    <text evidence="8">The sequence shown here is derived from an EMBL/GenBank/DDBJ whole genome shotgun (WGS) entry which is preliminary data.</text>
</comment>
<dbReference type="Gene3D" id="3.20.20.300">
    <property type="entry name" value="Glycoside hydrolase, family 3, N-terminal domain"/>
    <property type="match status" value="1"/>
</dbReference>
<sequence length="757" mass="78562">MRTTLLATCARILPAAGALACAIAAPAALAQTRATPPTTSDAAIAPISEATIAAARARAAKTVKAMQEDEKTTLTHGAMAMPMGPGMSVPEGAVPGAGYVPGIARLGVPALTESDASLGVAWVMGMRKDGATAMPSGLAMASSWNPQLLYEGGAMIGSEARAKGFNVLLAGGANLMRDPRGGRTFEYLAEDPLLTGDLVGAAIAGVQSNHIISTIKHFALNGQETGRKFADSRIGDAAARESDLLAFQIGIEKGHPLSVMCAYNKVEGAKACGNTYLLDTVLKRDWGYPGFVMSDWGAVDALDYAINGLDQQSGDQLDAKVFFGAPLAEAAKSDPRYKARLDDMNARVLTAIYAAGIDQHPATPGGAIDFDAHAKVAEETARQGIVLLRNAGNALPLARRAQRIALIGGYASKGVLSGGGSSQVQGESGPAVSIPLGLEGPFADFFAKAYHASSPLKAMRALAPQATITWAPGDDIGAAVAAAGRADVVVVFATKWSSEGFDQADLSLPDGQDAMIAAVAKANPKTIVVLETGNPVTMPWLESTAAVLEAWYPGARGGEAIASVLFGETNPSGHLPITFPRSVDQLPRPVLDGYASLEPDFAGAPPTPDAKLPVDYAIEGSDVGYRWFARKNESALFPFGYGLSYTTFAASGLSSDGTSARFTLTNTGSRAGADVGQVYLVSRAGKPIRRLVGYARLDLAPGASQTATVPIDPRLLADWNGSGWTMPAGDYVFALGSDAEHIGESVSVRLKTKTWKD</sequence>
<proteinExistence type="inferred from homology"/>
<evidence type="ECO:0000256" key="6">
    <source>
        <dbReference type="SAM" id="SignalP"/>
    </source>
</evidence>
<name>A0ABT0BID8_9SPHN</name>
<keyword evidence="3" id="KW-0119">Carbohydrate metabolism</keyword>
<dbReference type="Pfam" id="PF14310">
    <property type="entry name" value="Fn3-like"/>
    <property type="match status" value="1"/>
</dbReference>